<evidence type="ECO:0000313" key="2">
    <source>
        <dbReference type="EMBL" id="TGK36268.1"/>
    </source>
</evidence>
<accession>A0A4R9GY52</accession>
<dbReference type="RefSeq" id="WP_135776005.1">
    <property type="nucleotide sequence ID" value="NZ_RQEY01000024.1"/>
</dbReference>
<comment type="caution">
    <text evidence="2">The sequence shown here is derived from an EMBL/GenBank/DDBJ whole genome shotgun (WGS) entry which is preliminary data.</text>
</comment>
<reference evidence="2" key="1">
    <citation type="journal article" date="2019" name="PLoS Negl. Trop. Dis.">
        <title>Revisiting the worldwide diversity of Leptospira species in the environment.</title>
        <authorList>
            <person name="Vincent A.T."/>
            <person name="Schiettekatte O."/>
            <person name="Bourhy P."/>
            <person name="Veyrier F.J."/>
            <person name="Picardeau M."/>
        </authorList>
    </citation>
    <scope>NUCLEOTIDE SEQUENCE [LARGE SCALE GENOMIC DNA]</scope>
    <source>
        <strain evidence="2">201800301</strain>
    </source>
</reference>
<dbReference type="EMBL" id="RQEY01000024">
    <property type="protein sequence ID" value="TGK36268.1"/>
    <property type="molecule type" value="Genomic_DNA"/>
</dbReference>
<proteinExistence type="predicted"/>
<keyword evidence="1" id="KW-0472">Membrane</keyword>
<dbReference type="AlphaFoldDB" id="A0A4R9GY52"/>
<name>A0A4R9GY52_9LEPT</name>
<dbReference type="Proteomes" id="UP000298097">
    <property type="component" value="Unassembled WGS sequence"/>
</dbReference>
<sequence>MVKKAQRETKEEKEAKSRERRLVWFCLILGLLSCGFEGLLYLRNTPSQIPWVGGPAYFSFGIVLIAAAIGPFIARRLGWAFRYLPFKVGQNIPPPPSQDSEPS</sequence>
<evidence type="ECO:0000313" key="3">
    <source>
        <dbReference type="Proteomes" id="UP000298097"/>
    </source>
</evidence>
<protein>
    <submittedName>
        <fullName evidence="2">Uncharacterized protein</fullName>
    </submittedName>
</protein>
<organism evidence="2 3">
    <name type="scientific">Leptospira andrefontaineae</name>
    <dbReference type="NCBI Taxonomy" id="2484976"/>
    <lineage>
        <taxon>Bacteria</taxon>
        <taxon>Pseudomonadati</taxon>
        <taxon>Spirochaetota</taxon>
        <taxon>Spirochaetia</taxon>
        <taxon>Leptospirales</taxon>
        <taxon>Leptospiraceae</taxon>
        <taxon>Leptospira</taxon>
    </lineage>
</organism>
<keyword evidence="1" id="KW-0812">Transmembrane</keyword>
<evidence type="ECO:0000256" key="1">
    <source>
        <dbReference type="SAM" id="Phobius"/>
    </source>
</evidence>
<dbReference type="PROSITE" id="PS51257">
    <property type="entry name" value="PROKAR_LIPOPROTEIN"/>
    <property type="match status" value="1"/>
</dbReference>
<keyword evidence="3" id="KW-1185">Reference proteome</keyword>
<feature type="transmembrane region" description="Helical" evidence="1">
    <location>
        <begin position="21"/>
        <end position="42"/>
    </location>
</feature>
<gene>
    <name evidence="2" type="ORF">EHO65_18380</name>
</gene>
<feature type="transmembrane region" description="Helical" evidence="1">
    <location>
        <begin position="54"/>
        <end position="74"/>
    </location>
</feature>
<keyword evidence="1" id="KW-1133">Transmembrane helix</keyword>